<evidence type="ECO:0000313" key="4">
    <source>
        <dbReference type="Proteomes" id="UP000315439"/>
    </source>
</evidence>
<organism evidence="3 4">
    <name type="scientific">Aliikangiella coralliicola</name>
    <dbReference type="NCBI Taxonomy" id="2592383"/>
    <lineage>
        <taxon>Bacteria</taxon>
        <taxon>Pseudomonadati</taxon>
        <taxon>Pseudomonadota</taxon>
        <taxon>Gammaproteobacteria</taxon>
        <taxon>Oceanospirillales</taxon>
        <taxon>Pleioneaceae</taxon>
        <taxon>Aliikangiella</taxon>
    </lineage>
</organism>
<keyword evidence="3" id="KW-0449">Lipoprotein</keyword>
<dbReference type="Pfam" id="PF17131">
    <property type="entry name" value="LolA_like"/>
    <property type="match status" value="1"/>
</dbReference>
<feature type="signal peptide" evidence="1">
    <location>
        <begin position="1"/>
        <end position="27"/>
    </location>
</feature>
<dbReference type="AlphaFoldDB" id="A0A545UJT1"/>
<dbReference type="OrthoDB" id="9803781at2"/>
<reference evidence="3 4" key="1">
    <citation type="submission" date="2019-07" db="EMBL/GenBank/DDBJ databases">
        <title>Draft genome for Aliikangiella sp. M105.</title>
        <authorList>
            <person name="Wang G."/>
        </authorList>
    </citation>
    <scope>NUCLEOTIDE SEQUENCE [LARGE SCALE GENOMIC DNA]</scope>
    <source>
        <strain evidence="3 4">M105</strain>
    </source>
</reference>
<proteinExistence type="predicted"/>
<dbReference type="CDD" id="cd16329">
    <property type="entry name" value="LolA_like"/>
    <property type="match status" value="1"/>
</dbReference>
<evidence type="ECO:0000313" key="3">
    <source>
        <dbReference type="EMBL" id="TQV89728.1"/>
    </source>
</evidence>
<gene>
    <name evidence="3" type="ORF">FLL46_02280</name>
</gene>
<sequence length="267" mass="31259">METSMKLLQVGLLTLSSMLAFSSPVFAGEAEDKGLAISKESKNRDLGWRDSQAEMEMLLKNQHGETSTRQMKIKSMEQENDGDKSLTIFNSPNDVKGTAFLSFSHPTTNDEQWLYLPALKRVKRISSRNKSGSFMGSEFSFEDLTSFEIEKYDYKYIKDETINGVDCWVVEQYPRDKYSGYKRRVVWIDKAEYRTQKTDFYDRKNTLLKTLTFSQYNQYVNKYWRASQLEMVNHQSGKSTLLTWKNYQFQKGLDEKDFNKNALKRAR</sequence>
<feature type="chain" id="PRO_5021850785" evidence="1">
    <location>
        <begin position="28"/>
        <end position="267"/>
    </location>
</feature>
<dbReference type="Proteomes" id="UP000315439">
    <property type="component" value="Unassembled WGS sequence"/>
</dbReference>
<comment type="caution">
    <text evidence="3">The sequence shown here is derived from an EMBL/GenBank/DDBJ whole genome shotgun (WGS) entry which is preliminary data.</text>
</comment>
<name>A0A545UJT1_9GAMM</name>
<dbReference type="InterPro" id="IPR033399">
    <property type="entry name" value="TP_0789-like"/>
</dbReference>
<protein>
    <submittedName>
        <fullName evidence="3">Outer membrane lipoprotein-sorting protein</fullName>
    </submittedName>
</protein>
<evidence type="ECO:0000259" key="2">
    <source>
        <dbReference type="Pfam" id="PF17131"/>
    </source>
</evidence>
<accession>A0A545UJT1</accession>
<keyword evidence="4" id="KW-1185">Reference proteome</keyword>
<dbReference type="EMBL" id="VIKS01000001">
    <property type="protein sequence ID" value="TQV89728.1"/>
    <property type="molecule type" value="Genomic_DNA"/>
</dbReference>
<feature type="domain" description="Uncharacterized protein TP-0789" evidence="2">
    <location>
        <begin position="82"/>
        <end position="265"/>
    </location>
</feature>
<keyword evidence="1" id="KW-0732">Signal</keyword>
<dbReference type="Gene3D" id="2.50.20.10">
    <property type="entry name" value="Lipoprotein localisation LolA/LolB/LppX"/>
    <property type="match status" value="1"/>
</dbReference>
<evidence type="ECO:0000256" key="1">
    <source>
        <dbReference type="SAM" id="SignalP"/>
    </source>
</evidence>